<keyword evidence="5 11" id="KW-0418">Kinase</keyword>
<dbReference type="CDD" id="cd16922">
    <property type="entry name" value="HATPase_EvgS-ArcB-TorS-like"/>
    <property type="match status" value="1"/>
</dbReference>
<reference evidence="11 12" key="1">
    <citation type="submission" date="2018-04" db="EMBL/GenBank/DDBJ databases">
        <title>Genomic Encyclopedia of Archaeal and Bacterial Type Strains, Phase II (KMG-II): from individual species to whole genera.</title>
        <authorList>
            <person name="Goeker M."/>
        </authorList>
    </citation>
    <scope>NUCLEOTIDE SEQUENCE [LARGE SCALE GENOMIC DNA]</scope>
    <source>
        <strain evidence="11 12">DSM 23382</strain>
    </source>
</reference>
<feature type="transmembrane region" description="Helical" evidence="8">
    <location>
        <begin position="73"/>
        <end position="91"/>
    </location>
</feature>
<dbReference type="Pfam" id="PF00512">
    <property type="entry name" value="HisKA"/>
    <property type="match status" value="1"/>
</dbReference>
<dbReference type="InterPro" id="IPR003661">
    <property type="entry name" value="HisK_dim/P_dom"/>
</dbReference>
<evidence type="ECO:0000259" key="9">
    <source>
        <dbReference type="PROSITE" id="PS50109"/>
    </source>
</evidence>
<evidence type="ECO:0000256" key="2">
    <source>
        <dbReference type="ARBA" id="ARBA00012438"/>
    </source>
</evidence>
<dbReference type="AlphaFoldDB" id="A0A2T5V5N8"/>
<evidence type="ECO:0000313" key="12">
    <source>
        <dbReference type="Proteomes" id="UP000244081"/>
    </source>
</evidence>
<dbReference type="Proteomes" id="UP000244081">
    <property type="component" value="Unassembled WGS sequence"/>
</dbReference>
<evidence type="ECO:0000256" key="1">
    <source>
        <dbReference type="ARBA" id="ARBA00000085"/>
    </source>
</evidence>
<feature type="transmembrane region" description="Helical" evidence="8">
    <location>
        <begin position="435"/>
        <end position="455"/>
    </location>
</feature>
<protein>
    <recommendedName>
        <fullName evidence="2">histidine kinase</fullName>
        <ecNumber evidence="2">2.7.13.3</ecNumber>
    </recommendedName>
</protein>
<dbReference type="Gene3D" id="3.40.50.2300">
    <property type="match status" value="1"/>
</dbReference>
<feature type="domain" description="Histidine kinase" evidence="9">
    <location>
        <begin position="687"/>
        <end position="904"/>
    </location>
</feature>
<dbReference type="InterPro" id="IPR004358">
    <property type="entry name" value="Sig_transdc_His_kin-like_C"/>
</dbReference>
<feature type="transmembrane region" description="Helical" evidence="8">
    <location>
        <begin position="393"/>
        <end position="414"/>
    </location>
</feature>
<dbReference type="InterPro" id="IPR011006">
    <property type="entry name" value="CheY-like_superfamily"/>
</dbReference>
<dbReference type="EC" id="2.7.13.3" evidence="2"/>
<keyword evidence="8" id="KW-0812">Transmembrane</keyword>
<evidence type="ECO:0000313" key="11">
    <source>
        <dbReference type="EMBL" id="PTW59069.1"/>
    </source>
</evidence>
<sequence length="1141" mass="123303">MTARQRIMPVRRKYNQWVANQTLEDYALRFTAKAARRFSSQRISQTAIGAISFLALEAIGGAITLSYGTINAFAAILVGSLVILFIGLPIARHATRHGVDIDLLSRGAGFGYIGSTVTSLIYASFTFILFAIEASIMSSALEYALGLPLWVGYVVSAVAVIPLVTHGVTLISRFQLITQPFWIVLNIAPFLFIAWADRSSFGQWLDFAGVHSTPISGAGATGIFAGLDLLKFGAASAVILALMAQIGEQVDFLRFLPAQDVAKTRHRLARFLAGAGWVVLGAPKMLAGSFLAVLALSAGVPADHAAEPSRMYAVAFGYMLPWPAAVMLLMACFVVVSQLKINVMNAYAGSLAWSNFFSRLTHSHPGRVVWLVFNVSIALLLMELGIYRVLEETLGVFSIIAMAWLSAISSDLFINKPLGLSPPGIEFKRAHLYDINPVGTGAVALATTIALIAHAGHFGAAAAALSTFIAMGVAYVTVPLIAFATRGRYYLARKPRPHWQTLPSLTCSICENAFEPEDMAYCPAYQRPICSLCCSLDARCHDLCKPDARLARQIGAAADRLLPGWLVSRLGTRLGRYALTSTFAIAAIGLLLAVIYQQATAGRPGEATLVGETVTLIFFVFAIITGIATWFLVLAHDTRHVAEEESLRQNALLLKEIEAHQRTDAELQRAKEVAEAANLAKSRYVVGLSHELRTPLNAVLGYAQVLERSDGNPAPTEAGIKVIRRSAEHLSGLIDGLLDISRIEAGRLQVYSNEINIQDFLDQIVDMFRPQAAAKRLAFDYVRSPSLPLFVRTDEKRLRQILVNLLSNAIKFTETGRIALAVDYRSQVASFTVSDTGRGIAATDQAKVFEPFGRGEEDGRSLTPGLGLGLTITKLLAETLGGEISLTSARGEGSTFRVRLMLSSIATPSKTADRRIAGYAGTRRTIVVVDDNADHRDLMQEILQPLGFTVLTADDGPRALELVSGIRPDAFLLDIFMPGMSGWDLLCRLRALGHTAPAIMLSANIGDGASAIEEDARHDDTLAKPFDMRQLLDKLGKHLGLEWLDADQLAAETGSGGPDISQEGTRGGAPRETEGHALSARAVRELINLGEIGYVRGIEAKLEELAETPGNGAIVATLRGHIQAFDFARYTQTLESLDHAE</sequence>
<feature type="transmembrane region" description="Helical" evidence="8">
    <location>
        <begin position="577"/>
        <end position="596"/>
    </location>
</feature>
<evidence type="ECO:0000256" key="8">
    <source>
        <dbReference type="SAM" id="Phobius"/>
    </source>
</evidence>
<dbReference type="Pfam" id="PF02518">
    <property type="entry name" value="HATPase_c"/>
    <property type="match status" value="1"/>
</dbReference>
<evidence type="ECO:0000256" key="4">
    <source>
        <dbReference type="ARBA" id="ARBA00022679"/>
    </source>
</evidence>
<dbReference type="PANTHER" id="PTHR43047">
    <property type="entry name" value="TWO-COMPONENT HISTIDINE PROTEIN KINASE"/>
    <property type="match status" value="1"/>
</dbReference>
<feature type="modified residue" description="4-aspartylphosphate" evidence="6">
    <location>
        <position position="974"/>
    </location>
</feature>
<evidence type="ECO:0000259" key="10">
    <source>
        <dbReference type="PROSITE" id="PS50110"/>
    </source>
</evidence>
<dbReference type="Pfam" id="PF00072">
    <property type="entry name" value="Response_reg"/>
    <property type="match status" value="1"/>
</dbReference>
<feature type="transmembrane region" description="Helical" evidence="8">
    <location>
        <begin position="315"/>
        <end position="336"/>
    </location>
</feature>
<dbReference type="SMART" id="SM00448">
    <property type="entry name" value="REC"/>
    <property type="match status" value="1"/>
</dbReference>
<dbReference type="PRINTS" id="PR00344">
    <property type="entry name" value="BCTRLSENSOR"/>
</dbReference>
<dbReference type="Gene3D" id="1.10.287.130">
    <property type="match status" value="1"/>
</dbReference>
<dbReference type="InterPro" id="IPR003594">
    <property type="entry name" value="HATPase_dom"/>
</dbReference>
<dbReference type="InterPro" id="IPR036890">
    <property type="entry name" value="HATPase_C_sf"/>
</dbReference>
<dbReference type="SUPFAM" id="SSF47384">
    <property type="entry name" value="Homodimeric domain of signal transducing histidine kinase"/>
    <property type="match status" value="1"/>
</dbReference>
<dbReference type="InterPro" id="IPR005467">
    <property type="entry name" value="His_kinase_dom"/>
</dbReference>
<feature type="transmembrane region" description="Helical" evidence="8">
    <location>
        <begin position="461"/>
        <end position="484"/>
    </location>
</feature>
<dbReference type="Gene3D" id="1.10.4160.10">
    <property type="entry name" value="Hydantoin permease"/>
    <property type="match status" value="1"/>
</dbReference>
<keyword evidence="12" id="KW-1185">Reference proteome</keyword>
<evidence type="ECO:0000256" key="6">
    <source>
        <dbReference type="PROSITE-ProRule" id="PRU00169"/>
    </source>
</evidence>
<dbReference type="CDD" id="cd00156">
    <property type="entry name" value="REC"/>
    <property type="match status" value="1"/>
</dbReference>
<dbReference type="RefSeq" id="WP_107991132.1">
    <property type="nucleotide sequence ID" value="NZ_QAYG01000008.1"/>
</dbReference>
<feature type="transmembrane region" description="Helical" evidence="8">
    <location>
        <begin position="616"/>
        <end position="635"/>
    </location>
</feature>
<accession>A0A2T5V5N8</accession>
<dbReference type="SUPFAM" id="SSF52172">
    <property type="entry name" value="CheY-like"/>
    <property type="match status" value="1"/>
</dbReference>
<dbReference type="InterPro" id="IPR036097">
    <property type="entry name" value="HisK_dim/P_sf"/>
</dbReference>
<dbReference type="EMBL" id="QAYG01000008">
    <property type="protein sequence ID" value="PTW59069.1"/>
    <property type="molecule type" value="Genomic_DNA"/>
</dbReference>
<dbReference type="GO" id="GO:0005886">
    <property type="term" value="C:plasma membrane"/>
    <property type="evidence" value="ECO:0007669"/>
    <property type="project" value="TreeGrafter"/>
</dbReference>
<keyword evidence="4" id="KW-0808">Transferase</keyword>
<dbReference type="PANTHER" id="PTHR43047:SF72">
    <property type="entry name" value="OSMOSENSING HISTIDINE PROTEIN KINASE SLN1"/>
    <property type="match status" value="1"/>
</dbReference>
<feature type="transmembrane region" description="Helical" evidence="8">
    <location>
        <begin position="46"/>
        <end position="67"/>
    </location>
</feature>
<feature type="transmembrane region" description="Helical" evidence="8">
    <location>
        <begin position="229"/>
        <end position="247"/>
    </location>
</feature>
<feature type="domain" description="Response regulatory" evidence="10">
    <location>
        <begin position="925"/>
        <end position="1039"/>
    </location>
</feature>
<dbReference type="InterPro" id="IPR001789">
    <property type="entry name" value="Sig_transdc_resp-reg_receiver"/>
</dbReference>
<proteinExistence type="predicted"/>
<dbReference type="SMART" id="SM00387">
    <property type="entry name" value="HATPase_c"/>
    <property type="match status" value="1"/>
</dbReference>
<dbReference type="PROSITE" id="PS50110">
    <property type="entry name" value="RESPONSE_REGULATORY"/>
    <property type="match status" value="1"/>
</dbReference>
<evidence type="ECO:0000256" key="5">
    <source>
        <dbReference type="ARBA" id="ARBA00022777"/>
    </source>
</evidence>
<comment type="caution">
    <text evidence="11">The sequence shown here is derived from an EMBL/GenBank/DDBJ whole genome shotgun (WGS) entry which is preliminary data.</text>
</comment>
<keyword evidence="8" id="KW-1133">Transmembrane helix</keyword>
<dbReference type="OrthoDB" id="9813151at2"/>
<feature type="transmembrane region" description="Helical" evidence="8">
    <location>
        <begin position="368"/>
        <end position="387"/>
    </location>
</feature>
<evidence type="ECO:0000256" key="3">
    <source>
        <dbReference type="ARBA" id="ARBA00022553"/>
    </source>
</evidence>
<dbReference type="SUPFAM" id="SSF55874">
    <property type="entry name" value="ATPase domain of HSP90 chaperone/DNA topoisomerase II/histidine kinase"/>
    <property type="match status" value="1"/>
</dbReference>
<dbReference type="PROSITE" id="PS50109">
    <property type="entry name" value="HIS_KIN"/>
    <property type="match status" value="1"/>
</dbReference>
<feature type="transmembrane region" description="Helical" evidence="8">
    <location>
        <begin position="112"/>
        <end position="132"/>
    </location>
</feature>
<organism evidence="11 12">
    <name type="scientific">Breoghania corrubedonensis</name>
    <dbReference type="NCBI Taxonomy" id="665038"/>
    <lineage>
        <taxon>Bacteria</taxon>
        <taxon>Pseudomonadati</taxon>
        <taxon>Pseudomonadota</taxon>
        <taxon>Alphaproteobacteria</taxon>
        <taxon>Hyphomicrobiales</taxon>
        <taxon>Stappiaceae</taxon>
        <taxon>Breoghania</taxon>
    </lineage>
</organism>
<feature type="region of interest" description="Disordered" evidence="7">
    <location>
        <begin position="1052"/>
        <end position="1073"/>
    </location>
</feature>
<name>A0A2T5V5N8_9HYPH</name>
<keyword evidence="3 6" id="KW-0597">Phosphoprotein</keyword>
<dbReference type="SMART" id="SM00388">
    <property type="entry name" value="HisKA"/>
    <property type="match status" value="1"/>
</dbReference>
<feature type="transmembrane region" description="Helical" evidence="8">
    <location>
        <begin position="144"/>
        <end position="164"/>
    </location>
</feature>
<feature type="transmembrane region" description="Helical" evidence="8">
    <location>
        <begin position="176"/>
        <end position="196"/>
    </location>
</feature>
<comment type="catalytic activity">
    <reaction evidence="1">
        <text>ATP + protein L-histidine = ADP + protein N-phospho-L-histidine.</text>
        <dbReference type="EC" id="2.7.13.3"/>
    </reaction>
</comment>
<evidence type="ECO:0000256" key="7">
    <source>
        <dbReference type="SAM" id="MobiDB-lite"/>
    </source>
</evidence>
<dbReference type="GO" id="GO:0009927">
    <property type="term" value="F:histidine phosphotransfer kinase activity"/>
    <property type="evidence" value="ECO:0007669"/>
    <property type="project" value="TreeGrafter"/>
</dbReference>
<gene>
    <name evidence="11" type="ORF">C8N35_108105</name>
</gene>
<dbReference type="CDD" id="cd00082">
    <property type="entry name" value="HisKA"/>
    <property type="match status" value="1"/>
</dbReference>
<dbReference type="Gene3D" id="3.30.565.10">
    <property type="entry name" value="Histidine kinase-like ATPase, C-terminal domain"/>
    <property type="match status" value="1"/>
</dbReference>
<dbReference type="GO" id="GO:0000155">
    <property type="term" value="F:phosphorelay sensor kinase activity"/>
    <property type="evidence" value="ECO:0007669"/>
    <property type="project" value="InterPro"/>
</dbReference>
<feature type="transmembrane region" description="Helical" evidence="8">
    <location>
        <begin position="268"/>
        <end position="295"/>
    </location>
</feature>
<keyword evidence="8" id="KW-0472">Membrane</keyword>